<dbReference type="EMBL" id="SNYM01000002">
    <property type="protein sequence ID" value="TDQ50527.1"/>
    <property type="molecule type" value="Genomic_DNA"/>
</dbReference>
<dbReference type="PANTHER" id="PTHR43480">
    <property type="entry name" value="ACYL-[ACYL-CARRIER-PROTEIN]--UDP-N-ACETYLGLUCOSAMINE O-ACYLTRANSFERASE"/>
    <property type="match status" value="1"/>
</dbReference>
<dbReference type="Pfam" id="PF00132">
    <property type="entry name" value="Hexapep"/>
    <property type="match status" value="1"/>
</dbReference>
<comment type="catalytic activity">
    <reaction evidence="6">
        <text>a (3R)-hydroxyacyl-[ACP] + UDP-N-acetyl-alpha-D-glucosamine = a UDP-3-O-[(3R)-3-hydroxyacyl]-N-acetyl-alpha-D-glucosamine + holo-[ACP]</text>
        <dbReference type="Rhea" id="RHEA:67812"/>
        <dbReference type="Rhea" id="RHEA-COMP:9685"/>
        <dbReference type="Rhea" id="RHEA-COMP:9945"/>
        <dbReference type="ChEBI" id="CHEBI:57705"/>
        <dbReference type="ChEBI" id="CHEBI:64479"/>
        <dbReference type="ChEBI" id="CHEBI:78827"/>
        <dbReference type="ChEBI" id="CHEBI:173225"/>
        <dbReference type="EC" id="2.3.1.129"/>
    </reaction>
</comment>
<dbReference type="OrthoDB" id="9807278at2"/>
<keyword evidence="3 6" id="KW-0808">Transferase</keyword>
<dbReference type="GO" id="GO:0008780">
    <property type="term" value="F:acyl-[acyl-carrier-protein]-UDP-N-acetylglucosamine O-acyltransferase activity"/>
    <property type="evidence" value="ECO:0007669"/>
    <property type="project" value="UniProtKB-UniRule"/>
</dbReference>
<dbReference type="GO" id="GO:0009245">
    <property type="term" value="P:lipid A biosynthetic process"/>
    <property type="evidence" value="ECO:0007669"/>
    <property type="project" value="UniProtKB-UniRule"/>
</dbReference>
<dbReference type="InterPro" id="IPR011004">
    <property type="entry name" value="Trimer_LpxA-like_sf"/>
</dbReference>
<dbReference type="Pfam" id="PF13720">
    <property type="entry name" value="Acetyltransf_11"/>
    <property type="match status" value="1"/>
</dbReference>
<comment type="function">
    <text evidence="6">Involved in the biosynthesis of lipid A, a phosphorylated glycolipid that anchors the lipopolysaccharide to the outer membrane of the cell.</text>
</comment>
<evidence type="ECO:0000259" key="7">
    <source>
        <dbReference type="Pfam" id="PF13720"/>
    </source>
</evidence>
<dbReference type="Gene3D" id="2.160.10.10">
    <property type="entry name" value="Hexapeptide repeat proteins"/>
    <property type="match status" value="1"/>
</dbReference>
<keyword evidence="4 6" id="KW-0443">Lipid metabolism</keyword>
<organism evidence="8 9">
    <name type="scientific">Permianibacter aggregans</name>
    <dbReference type="NCBI Taxonomy" id="1510150"/>
    <lineage>
        <taxon>Bacteria</taxon>
        <taxon>Pseudomonadati</taxon>
        <taxon>Pseudomonadota</taxon>
        <taxon>Gammaproteobacteria</taxon>
        <taxon>Pseudomonadales</taxon>
        <taxon>Pseudomonadaceae</taxon>
        <taxon>Permianibacter</taxon>
    </lineage>
</organism>
<dbReference type="NCBIfam" id="NF003657">
    <property type="entry name" value="PRK05289.1"/>
    <property type="match status" value="1"/>
</dbReference>
<evidence type="ECO:0000256" key="5">
    <source>
        <dbReference type="ARBA" id="ARBA00023315"/>
    </source>
</evidence>
<protein>
    <recommendedName>
        <fullName evidence="6">Acyl-[acyl-carrier-protein]--UDP-N-acetylglucosamine O-acyltransferase</fullName>
        <shortName evidence="6">UDP-N-acetylglucosamine acyltransferase</shortName>
        <ecNumber evidence="6">2.3.1.129</ecNumber>
    </recommendedName>
</protein>
<dbReference type="GO" id="GO:0005737">
    <property type="term" value="C:cytoplasm"/>
    <property type="evidence" value="ECO:0007669"/>
    <property type="project" value="UniProtKB-SubCell"/>
</dbReference>
<keyword evidence="2 6" id="KW-0441">Lipid A biosynthesis</keyword>
<comment type="similarity">
    <text evidence="6">Belongs to the transferase hexapeptide repeat family. LpxA subfamily.</text>
</comment>
<dbReference type="InterPro" id="IPR029098">
    <property type="entry name" value="Acetyltransf_C"/>
</dbReference>
<keyword evidence="9" id="KW-1185">Reference proteome</keyword>
<evidence type="ECO:0000256" key="4">
    <source>
        <dbReference type="ARBA" id="ARBA00023098"/>
    </source>
</evidence>
<evidence type="ECO:0000256" key="1">
    <source>
        <dbReference type="ARBA" id="ARBA00022516"/>
    </source>
</evidence>
<gene>
    <name evidence="6" type="primary">lpxA</name>
    <name evidence="8" type="ORF">EV696_102209</name>
</gene>
<evidence type="ECO:0000313" key="8">
    <source>
        <dbReference type="EMBL" id="TDQ50527.1"/>
    </source>
</evidence>
<keyword evidence="1 6" id="KW-0444">Lipid biosynthesis</keyword>
<dbReference type="PIRSF" id="PIRSF000456">
    <property type="entry name" value="UDP-GlcNAc_acltr"/>
    <property type="match status" value="1"/>
</dbReference>
<dbReference type="InterPro" id="IPR037157">
    <property type="entry name" value="Acetyltransf_C_sf"/>
</dbReference>
<dbReference type="UniPathway" id="UPA00359">
    <property type="reaction ID" value="UER00477"/>
</dbReference>
<feature type="domain" description="UDP N-acetylglucosamine O-acyltransferase C-terminal" evidence="7">
    <location>
        <begin position="174"/>
        <end position="255"/>
    </location>
</feature>
<comment type="caution">
    <text evidence="8">The sequence shown here is derived from an EMBL/GenBank/DDBJ whole genome shotgun (WGS) entry which is preliminary data.</text>
</comment>
<evidence type="ECO:0000256" key="2">
    <source>
        <dbReference type="ARBA" id="ARBA00022556"/>
    </source>
</evidence>
<dbReference type="InterPro" id="IPR010137">
    <property type="entry name" value="Lipid_A_LpxA"/>
</dbReference>
<dbReference type="SUPFAM" id="SSF51161">
    <property type="entry name" value="Trimeric LpxA-like enzymes"/>
    <property type="match status" value="1"/>
</dbReference>
<dbReference type="RefSeq" id="WP_133587762.1">
    <property type="nucleotide sequence ID" value="NZ_CP037953.1"/>
</dbReference>
<reference evidence="8 9" key="1">
    <citation type="submission" date="2019-03" db="EMBL/GenBank/DDBJ databases">
        <title>Genomic Encyclopedia of Type Strains, Phase IV (KMG-IV): sequencing the most valuable type-strain genomes for metagenomic binning, comparative biology and taxonomic classification.</title>
        <authorList>
            <person name="Goeker M."/>
        </authorList>
    </citation>
    <scope>NUCLEOTIDE SEQUENCE [LARGE SCALE GENOMIC DNA]</scope>
    <source>
        <strain evidence="8 9">DSM 103792</strain>
    </source>
</reference>
<dbReference type="EC" id="2.3.1.129" evidence="6"/>
<keyword evidence="6" id="KW-0677">Repeat</keyword>
<name>A0A4V6PWT3_9GAMM</name>
<dbReference type="GO" id="GO:0016020">
    <property type="term" value="C:membrane"/>
    <property type="evidence" value="ECO:0007669"/>
    <property type="project" value="GOC"/>
</dbReference>
<proteinExistence type="inferred from homology"/>
<dbReference type="Gene3D" id="1.20.1180.10">
    <property type="entry name" value="Udp N-acetylglucosamine O-acyltransferase, C-terminal domain"/>
    <property type="match status" value="1"/>
</dbReference>
<dbReference type="Proteomes" id="UP000295375">
    <property type="component" value="Unassembled WGS sequence"/>
</dbReference>
<dbReference type="NCBIfam" id="TIGR01852">
    <property type="entry name" value="lipid_A_lpxA"/>
    <property type="match status" value="1"/>
</dbReference>
<dbReference type="CDD" id="cd03351">
    <property type="entry name" value="LbH_UDP-GlcNAc_AT"/>
    <property type="match status" value="1"/>
</dbReference>
<dbReference type="HAMAP" id="MF_00387">
    <property type="entry name" value="LpxA"/>
    <property type="match status" value="1"/>
</dbReference>
<evidence type="ECO:0000256" key="3">
    <source>
        <dbReference type="ARBA" id="ARBA00022679"/>
    </source>
</evidence>
<comment type="pathway">
    <text evidence="6">Glycolipid biosynthesis; lipid IV(A) biosynthesis; lipid IV(A) from (3R)-3-hydroxytetradecanoyl-[acyl-carrier-protein] and UDP-N-acetyl-alpha-D-glucosamine: step 1/6.</text>
</comment>
<dbReference type="PANTHER" id="PTHR43480:SF1">
    <property type="entry name" value="ACYL-[ACYL-CARRIER-PROTEIN]--UDP-N-ACETYLGLUCOSAMINE O-ACYLTRANSFERASE, MITOCHONDRIAL-RELATED"/>
    <property type="match status" value="1"/>
</dbReference>
<keyword evidence="5 6" id="KW-0012">Acyltransferase</keyword>
<sequence length="256" mass="27571">MIHPSAIVEAGAELADDVSVGPFSIIGANVRIGAGTVVGPHVVINGHTTIGKNNHFYQFCSIGEANQDKKYKGEPTRTVIGDNNVFRESCTVHRGTTQDRSETTIGNDNLVMAYVHIAHDCVIGDHCILANNATLAGHVHFGDWVIAGGFVAIHQFCHVGAHAFIGMKSGLHQDVPPYVMAEGFSAGARGINSEGLKRRGFSADDILAIKRAYKVVYRQGLNVKDALPLLREMANDCAHITPFADFIEQSSRGIVR</sequence>
<comment type="subcellular location">
    <subcellularLocation>
        <location evidence="6">Cytoplasm</location>
    </subcellularLocation>
</comment>
<dbReference type="InterPro" id="IPR001451">
    <property type="entry name" value="Hexapep"/>
</dbReference>
<keyword evidence="6" id="KW-0963">Cytoplasm</keyword>
<comment type="subunit">
    <text evidence="6">Homotrimer.</text>
</comment>
<evidence type="ECO:0000313" key="9">
    <source>
        <dbReference type="Proteomes" id="UP000295375"/>
    </source>
</evidence>
<dbReference type="AlphaFoldDB" id="A0A4V6PWT3"/>
<accession>A0A4V6PWT3</accession>
<evidence type="ECO:0000256" key="6">
    <source>
        <dbReference type="HAMAP-Rule" id="MF_00387"/>
    </source>
</evidence>